<gene>
    <name evidence="2" type="ORF">ASPWEDRAFT_49899</name>
</gene>
<dbReference type="PANTHER" id="PTHR36091">
    <property type="entry name" value="ALTERED INHERITANCE OF MITOCHONDRIA PROTEIN 9, MITOCHONDRIAL"/>
    <property type="match status" value="1"/>
</dbReference>
<evidence type="ECO:0000259" key="1">
    <source>
        <dbReference type="Pfam" id="PF01636"/>
    </source>
</evidence>
<protein>
    <recommendedName>
        <fullName evidence="1">Aminoglycoside phosphotransferase domain-containing protein</fullName>
    </recommendedName>
</protein>
<dbReference type="PANTHER" id="PTHR36091:SF2">
    <property type="entry name" value="AMINOGLYCOSIDE PHOSPHOTRANSFERASE DOMAIN-CONTAINING PROTEIN"/>
    <property type="match status" value="1"/>
</dbReference>
<feature type="domain" description="Aminoglycoside phosphotransferase" evidence="1">
    <location>
        <begin position="87"/>
        <end position="355"/>
    </location>
</feature>
<dbReference type="STRING" id="1073089.A0A1L9RNH1"/>
<dbReference type="GeneID" id="63753194"/>
<dbReference type="Proteomes" id="UP000184383">
    <property type="component" value="Unassembled WGS sequence"/>
</dbReference>
<dbReference type="Pfam" id="PF01636">
    <property type="entry name" value="APH"/>
    <property type="match status" value="1"/>
</dbReference>
<evidence type="ECO:0000313" key="2">
    <source>
        <dbReference type="EMBL" id="OJJ36388.1"/>
    </source>
</evidence>
<reference evidence="3" key="1">
    <citation type="journal article" date="2017" name="Genome Biol.">
        <title>Comparative genomics reveals high biological diversity and specific adaptations in the industrially and medically important fungal genus Aspergillus.</title>
        <authorList>
            <person name="de Vries R.P."/>
            <person name="Riley R."/>
            <person name="Wiebenga A."/>
            <person name="Aguilar-Osorio G."/>
            <person name="Amillis S."/>
            <person name="Uchima C.A."/>
            <person name="Anderluh G."/>
            <person name="Asadollahi M."/>
            <person name="Askin M."/>
            <person name="Barry K."/>
            <person name="Battaglia E."/>
            <person name="Bayram O."/>
            <person name="Benocci T."/>
            <person name="Braus-Stromeyer S.A."/>
            <person name="Caldana C."/>
            <person name="Canovas D."/>
            <person name="Cerqueira G.C."/>
            <person name="Chen F."/>
            <person name="Chen W."/>
            <person name="Choi C."/>
            <person name="Clum A."/>
            <person name="Dos Santos R.A."/>
            <person name="Damasio A.R."/>
            <person name="Diallinas G."/>
            <person name="Emri T."/>
            <person name="Fekete E."/>
            <person name="Flipphi M."/>
            <person name="Freyberg S."/>
            <person name="Gallo A."/>
            <person name="Gournas C."/>
            <person name="Habgood R."/>
            <person name="Hainaut M."/>
            <person name="Harispe M.L."/>
            <person name="Henrissat B."/>
            <person name="Hilden K.S."/>
            <person name="Hope R."/>
            <person name="Hossain A."/>
            <person name="Karabika E."/>
            <person name="Karaffa L."/>
            <person name="Karanyi Z."/>
            <person name="Krasevec N."/>
            <person name="Kuo A."/>
            <person name="Kusch H."/>
            <person name="LaButti K."/>
            <person name="Lagendijk E.L."/>
            <person name="Lapidus A."/>
            <person name="Levasseur A."/>
            <person name="Lindquist E."/>
            <person name="Lipzen A."/>
            <person name="Logrieco A.F."/>
            <person name="MacCabe A."/>
            <person name="Maekelae M.R."/>
            <person name="Malavazi I."/>
            <person name="Melin P."/>
            <person name="Meyer V."/>
            <person name="Mielnichuk N."/>
            <person name="Miskei M."/>
            <person name="Molnar A.P."/>
            <person name="Mule G."/>
            <person name="Ngan C.Y."/>
            <person name="Orejas M."/>
            <person name="Orosz E."/>
            <person name="Ouedraogo J.P."/>
            <person name="Overkamp K.M."/>
            <person name="Park H.-S."/>
            <person name="Perrone G."/>
            <person name="Piumi F."/>
            <person name="Punt P.J."/>
            <person name="Ram A.F."/>
            <person name="Ramon A."/>
            <person name="Rauscher S."/>
            <person name="Record E."/>
            <person name="Riano-Pachon D.M."/>
            <person name="Robert V."/>
            <person name="Roehrig J."/>
            <person name="Ruller R."/>
            <person name="Salamov A."/>
            <person name="Salih N.S."/>
            <person name="Samson R.A."/>
            <person name="Sandor E."/>
            <person name="Sanguinetti M."/>
            <person name="Schuetze T."/>
            <person name="Sepcic K."/>
            <person name="Shelest E."/>
            <person name="Sherlock G."/>
            <person name="Sophianopoulou V."/>
            <person name="Squina F.M."/>
            <person name="Sun H."/>
            <person name="Susca A."/>
            <person name="Todd R.B."/>
            <person name="Tsang A."/>
            <person name="Unkles S.E."/>
            <person name="van de Wiele N."/>
            <person name="van Rossen-Uffink D."/>
            <person name="Oliveira J.V."/>
            <person name="Vesth T.C."/>
            <person name="Visser J."/>
            <person name="Yu J.-H."/>
            <person name="Zhou M."/>
            <person name="Andersen M.R."/>
            <person name="Archer D.B."/>
            <person name="Baker S.E."/>
            <person name="Benoit I."/>
            <person name="Brakhage A.A."/>
            <person name="Braus G.H."/>
            <person name="Fischer R."/>
            <person name="Frisvad J.C."/>
            <person name="Goldman G.H."/>
            <person name="Houbraken J."/>
            <person name="Oakley B."/>
            <person name="Pocsi I."/>
            <person name="Scazzocchio C."/>
            <person name="Seiboth B."/>
            <person name="vanKuyk P.A."/>
            <person name="Wortman J."/>
            <person name="Dyer P.S."/>
            <person name="Grigoriev I.V."/>
        </authorList>
    </citation>
    <scope>NUCLEOTIDE SEQUENCE [LARGE SCALE GENOMIC DNA]</scope>
    <source>
        <strain evidence="3">DTO 134E9</strain>
    </source>
</reference>
<dbReference type="OrthoDB" id="10003767at2759"/>
<dbReference type="RefSeq" id="XP_040690064.1">
    <property type="nucleotide sequence ID" value="XM_040837346.1"/>
</dbReference>
<proteinExistence type="predicted"/>
<dbReference type="VEuPathDB" id="FungiDB:ASPWEDRAFT_49899"/>
<dbReference type="InterPro" id="IPR011009">
    <property type="entry name" value="Kinase-like_dom_sf"/>
</dbReference>
<dbReference type="SUPFAM" id="SSF56112">
    <property type="entry name" value="Protein kinase-like (PK-like)"/>
    <property type="match status" value="1"/>
</dbReference>
<dbReference type="InterPro" id="IPR002575">
    <property type="entry name" value="Aminoglycoside_PTrfase"/>
</dbReference>
<name>A0A1L9RNH1_ASPWE</name>
<dbReference type="Gene3D" id="3.30.200.20">
    <property type="entry name" value="Phosphorylase Kinase, domain 1"/>
    <property type="match status" value="1"/>
</dbReference>
<sequence length="563" mass="64710">MLVRQLIYPLRTRLLYPKRISSQQIRKVAASAIRYSEDDLFRYTSGRWIYNEHLRLRERYHKFNIPALKNVISDSLNRPASDITSFTKFSEGGFNRLFQATFNDGKSVIARLPYPSTVPKHYAVASEVATMDYLRLHGIPTPKIYAWCSTDRNPVGAEYIIMENVNGMPLGEIWYQMTAEEICQILKQVVEMETKFKSLQFPACGSLYYQKDLPSEKRVPLPDSNGEFCIGPSAHFTWWQGERTQLDVDRGPWTSPNEIYTAVGKRELTWAKQHAKPRLHYERLYREIHNFAKMHPDTHIQALTDYLRLTPYLGFKPGSQLNRPVLRHPDLQPNNILISEEREVVGLIDWQHSSILPLSMVAGIPKHIQNYGDPESDALVQPALDLPSDIDSMPVDEQGPIRETFRKRLVHFLYAEFTRMINGGHLYAIFNDAVILHQKLLESAGTPWEGDWISLQADIIRTLQQWSRLPGSSGSPPPITYSDEVIRKVLGLDAEQKEIDSAMDYMRNGIGIDIIGWVQNEDYEAAKEKVGQIKEKTIELAETEQDAITARDHFPFDDFDEDS</sequence>
<accession>A0A1L9RNH1</accession>
<dbReference type="InterPro" id="IPR051035">
    <property type="entry name" value="Mito_inheritance_9"/>
</dbReference>
<keyword evidence="3" id="KW-1185">Reference proteome</keyword>
<dbReference type="EMBL" id="KV878211">
    <property type="protein sequence ID" value="OJJ36388.1"/>
    <property type="molecule type" value="Genomic_DNA"/>
</dbReference>
<organism evidence="2 3">
    <name type="scientific">Aspergillus wentii DTO 134E9</name>
    <dbReference type="NCBI Taxonomy" id="1073089"/>
    <lineage>
        <taxon>Eukaryota</taxon>
        <taxon>Fungi</taxon>
        <taxon>Dikarya</taxon>
        <taxon>Ascomycota</taxon>
        <taxon>Pezizomycotina</taxon>
        <taxon>Eurotiomycetes</taxon>
        <taxon>Eurotiomycetidae</taxon>
        <taxon>Eurotiales</taxon>
        <taxon>Aspergillaceae</taxon>
        <taxon>Aspergillus</taxon>
        <taxon>Aspergillus subgen. Cremei</taxon>
    </lineage>
</organism>
<dbReference type="GO" id="GO:0005739">
    <property type="term" value="C:mitochondrion"/>
    <property type="evidence" value="ECO:0007669"/>
    <property type="project" value="TreeGrafter"/>
</dbReference>
<evidence type="ECO:0000313" key="3">
    <source>
        <dbReference type="Proteomes" id="UP000184383"/>
    </source>
</evidence>
<dbReference type="Gene3D" id="3.90.1200.10">
    <property type="match status" value="1"/>
</dbReference>
<dbReference type="AlphaFoldDB" id="A0A1L9RNH1"/>